<dbReference type="PANTHER" id="PTHR43531">
    <property type="entry name" value="PROTEIN ICFG"/>
    <property type="match status" value="1"/>
</dbReference>
<sequence length="614" mass="66700">MHFRLKLVHKLALLIAPLVLLLLCGALWFAFAQWRTVQALQRDQALADNVQKVGELIHVLQIERGLSNRYLNEHKPMPAVLPRQKALADALLVSLRQQPADELSRKAGLFFSQQLPTVEMLSTLRRDVAQRHISPLPAFERYTEVIERLSKVITLFYSQSEDVRALVQQWSALHCQTEYTGRARGLIGGVLAVGSFNINEFRLVSGMVSQEALCRSLYRQSEGDERLLDRALNASGAYESLRDAVLARGPGAMQSLSSEEWFEVASRRIDALQEVQNAVLVRIRDALAAQQSAARWQSWLALAVLAGVLLPIAAALLLARSILRTLGAEPDEVAHGMRELAGGQLDFRLRLASSDEDSLAAHIRQMGRKLSGVIGQVQQDADAVANAALQLNSASQGLSDSACRTSSDIEQTSHAVDEIAGQMFAMARDASLSGDVASEAARQAEEGRRVVGETIEAMHVIAQRTDIIDDIAYQTNLLALNAAIEAARAGELGKGFAVVADEVRKLAKRSQAAAKEIGQVAAGSVRLAEEAGKSLSSIVESSQQTRQLVRDISKEAVAQAQHVGGINQVMQGLSQLSQGNAAASEQLSAAAQEVSQRAGSLRRQMAYFRRPHDG</sequence>
<protein>
    <recommendedName>
        <fullName evidence="9">Methyl-accepting transducer domain-containing protein</fullName>
    </recommendedName>
</protein>
<name>A0AAD0RYE0_9NEIS</name>
<organism evidence="7 8">
    <name type="scientific">Chromobacterium rhizoryzae</name>
    <dbReference type="NCBI Taxonomy" id="1778675"/>
    <lineage>
        <taxon>Bacteria</taxon>
        <taxon>Pseudomonadati</taxon>
        <taxon>Pseudomonadota</taxon>
        <taxon>Betaproteobacteria</taxon>
        <taxon>Neisseriales</taxon>
        <taxon>Chromobacteriaceae</taxon>
        <taxon>Chromobacterium</taxon>
    </lineage>
</organism>
<dbReference type="RefSeq" id="WP_118268162.1">
    <property type="nucleotide sequence ID" value="NZ_CP031968.1"/>
</dbReference>
<proteinExistence type="inferred from homology"/>
<dbReference type="SUPFAM" id="SSF58104">
    <property type="entry name" value="Methyl-accepting chemotaxis protein (MCP) signaling domain"/>
    <property type="match status" value="1"/>
</dbReference>
<feature type="domain" description="Methyl-accepting transducer" evidence="5">
    <location>
        <begin position="380"/>
        <end position="595"/>
    </location>
</feature>
<dbReference type="EMBL" id="CP031968">
    <property type="protein sequence ID" value="AXT47608.1"/>
    <property type="molecule type" value="Genomic_DNA"/>
</dbReference>
<evidence type="ECO:0000256" key="2">
    <source>
        <dbReference type="ARBA" id="ARBA00029447"/>
    </source>
</evidence>
<gene>
    <name evidence="7" type="ORF">D1345_16065</name>
</gene>
<keyword evidence="8" id="KW-1185">Reference proteome</keyword>
<evidence type="ECO:0000256" key="1">
    <source>
        <dbReference type="ARBA" id="ARBA00022500"/>
    </source>
</evidence>
<dbReference type="GO" id="GO:0005886">
    <property type="term" value="C:plasma membrane"/>
    <property type="evidence" value="ECO:0007669"/>
    <property type="project" value="TreeGrafter"/>
</dbReference>
<evidence type="ECO:0000256" key="3">
    <source>
        <dbReference type="PROSITE-ProRule" id="PRU00284"/>
    </source>
</evidence>
<dbReference type="PROSITE" id="PS50111">
    <property type="entry name" value="CHEMOTAXIS_TRANSDUC_2"/>
    <property type="match status" value="1"/>
</dbReference>
<dbReference type="InterPro" id="IPR003660">
    <property type="entry name" value="HAMP_dom"/>
</dbReference>
<evidence type="ECO:0000259" key="5">
    <source>
        <dbReference type="PROSITE" id="PS50111"/>
    </source>
</evidence>
<dbReference type="GO" id="GO:0004888">
    <property type="term" value="F:transmembrane signaling receptor activity"/>
    <property type="evidence" value="ECO:0007669"/>
    <property type="project" value="TreeGrafter"/>
</dbReference>
<dbReference type="GO" id="GO:0006935">
    <property type="term" value="P:chemotaxis"/>
    <property type="evidence" value="ECO:0007669"/>
    <property type="project" value="UniProtKB-KW"/>
</dbReference>
<evidence type="ECO:0000313" key="7">
    <source>
        <dbReference type="EMBL" id="AXT47608.1"/>
    </source>
</evidence>
<dbReference type="PROSITE" id="PS50885">
    <property type="entry name" value="HAMP"/>
    <property type="match status" value="1"/>
</dbReference>
<keyword evidence="4" id="KW-0472">Membrane</keyword>
<comment type="similarity">
    <text evidence="2">Belongs to the methyl-accepting chemotaxis (MCP) protein family.</text>
</comment>
<evidence type="ECO:0000259" key="6">
    <source>
        <dbReference type="PROSITE" id="PS50885"/>
    </source>
</evidence>
<feature type="transmembrane region" description="Helical" evidence="4">
    <location>
        <begin position="299"/>
        <end position="319"/>
    </location>
</feature>
<dbReference type="PANTHER" id="PTHR43531:SF11">
    <property type="entry name" value="METHYL-ACCEPTING CHEMOTAXIS PROTEIN 3"/>
    <property type="match status" value="1"/>
</dbReference>
<keyword evidence="4" id="KW-1133">Transmembrane helix</keyword>
<dbReference type="Pfam" id="PF00015">
    <property type="entry name" value="MCPsignal"/>
    <property type="match status" value="1"/>
</dbReference>
<evidence type="ECO:0000256" key="4">
    <source>
        <dbReference type="SAM" id="Phobius"/>
    </source>
</evidence>
<dbReference type="SMART" id="SM00283">
    <property type="entry name" value="MA"/>
    <property type="match status" value="1"/>
</dbReference>
<dbReference type="InterPro" id="IPR004089">
    <property type="entry name" value="MCPsignal_dom"/>
</dbReference>
<dbReference type="Gene3D" id="1.10.287.950">
    <property type="entry name" value="Methyl-accepting chemotaxis protein"/>
    <property type="match status" value="1"/>
</dbReference>
<dbReference type="KEGG" id="crz:D1345_16065"/>
<keyword evidence="1" id="KW-0145">Chemotaxis</keyword>
<reference evidence="7 8" key="1">
    <citation type="submission" date="2018-08" db="EMBL/GenBank/DDBJ databases">
        <title>Complete genome sequence of JP2-74.</title>
        <authorList>
            <person name="Wu L."/>
        </authorList>
    </citation>
    <scope>NUCLEOTIDE SEQUENCE [LARGE SCALE GENOMIC DNA]</scope>
    <source>
        <strain evidence="7 8">JP2-74</strain>
    </source>
</reference>
<accession>A0AAD0RYE0</accession>
<evidence type="ECO:0000313" key="8">
    <source>
        <dbReference type="Proteomes" id="UP000259465"/>
    </source>
</evidence>
<dbReference type="GO" id="GO:0007165">
    <property type="term" value="P:signal transduction"/>
    <property type="evidence" value="ECO:0007669"/>
    <property type="project" value="UniProtKB-KW"/>
</dbReference>
<feature type="domain" description="HAMP" evidence="6">
    <location>
        <begin position="331"/>
        <end position="375"/>
    </location>
</feature>
<dbReference type="Pfam" id="PF08376">
    <property type="entry name" value="NIT"/>
    <property type="match status" value="1"/>
</dbReference>
<dbReference type="AlphaFoldDB" id="A0AAD0RYE0"/>
<keyword evidence="3" id="KW-0807">Transducer</keyword>
<evidence type="ECO:0008006" key="9">
    <source>
        <dbReference type="Google" id="ProtNLM"/>
    </source>
</evidence>
<keyword evidence="4" id="KW-0812">Transmembrane</keyword>
<dbReference type="InterPro" id="IPR051310">
    <property type="entry name" value="MCP_chemotaxis"/>
</dbReference>
<dbReference type="InterPro" id="IPR013587">
    <property type="entry name" value="Nitrate/nitrite_sensing"/>
</dbReference>
<dbReference type="Proteomes" id="UP000259465">
    <property type="component" value="Chromosome"/>
</dbReference>